<organism evidence="1 2">
    <name type="scientific">Haematococcus lacustris</name>
    <name type="common">Green alga</name>
    <name type="synonym">Haematococcus pluvialis</name>
    <dbReference type="NCBI Taxonomy" id="44745"/>
    <lineage>
        <taxon>Eukaryota</taxon>
        <taxon>Viridiplantae</taxon>
        <taxon>Chlorophyta</taxon>
        <taxon>core chlorophytes</taxon>
        <taxon>Chlorophyceae</taxon>
        <taxon>CS clade</taxon>
        <taxon>Chlamydomonadales</taxon>
        <taxon>Haematococcaceae</taxon>
        <taxon>Haematococcus</taxon>
    </lineage>
</organism>
<accession>A0A6A0AAM5</accession>
<dbReference type="EMBL" id="BLLF01004492">
    <property type="protein sequence ID" value="GFH29718.1"/>
    <property type="molecule type" value="Genomic_DNA"/>
</dbReference>
<proteinExistence type="predicted"/>
<gene>
    <name evidence="1" type="ORF">HaLaN_28430</name>
</gene>
<name>A0A6A0AAM5_HAELA</name>
<keyword evidence="2" id="KW-1185">Reference proteome</keyword>
<protein>
    <submittedName>
        <fullName evidence="1">Uncharacterized protein</fullName>
    </submittedName>
</protein>
<reference evidence="1 2" key="1">
    <citation type="submission" date="2020-02" db="EMBL/GenBank/DDBJ databases">
        <title>Draft genome sequence of Haematococcus lacustris strain NIES-144.</title>
        <authorList>
            <person name="Morimoto D."/>
            <person name="Nakagawa S."/>
            <person name="Yoshida T."/>
            <person name="Sawayama S."/>
        </authorList>
    </citation>
    <scope>NUCLEOTIDE SEQUENCE [LARGE SCALE GENOMIC DNA]</scope>
    <source>
        <strain evidence="1 2">NIES-144</strain>
    </source>
</reference>
<evidence type="ECO:0000313" key="1">
    <source>
        <dbReference type="EMBL" id="GFH29718.1"/>
    </source>
</evidence>
<dbReference type="Proteomes" id="UP000485058">
    <property type="component" value="Unassembled WGS sequence"/>
</dbReference>
<dbReference type="AlphaFoldDB" id="A0A6A0AAM5"/>
<sequence>MHLAAAMVAWAEQQGSSGLLAAGLASVQREGEGEGQGASKPALALGQLLCRASRLEAARTFSDALVLQ</sequence>
<evidence type="ECO:0000313" key="2">
    <source>
        <dbReference type="Proteomes" id="UP000485058"/>
    </source>
</evidence>
<comment type="caution">
    <text evidence="1">The sequence shown here is derived from an EMBL/GenBank/DDBJ whole genome shotgun (WGS) entry which is preliminary data.</text>
</comment>